<dbReference type="SUPFAM" id="SSF46785">
    <property type="entry name" value="Winged helix' DNA-binding domain"/>
    <property type="match status" value="1"/>
</dbReference>
<dbReference type="GO" id="GO:0003677">
    <property type="term" value="F:DNA binding"/>
    <property type="evidence" value="ECO:0007669"/>
    <property type="project" value="UniProtKB-KW"/>
</dbReference>
<comment type="caution">
    <text evidence="6">The sequence shown here is derived from an EMBL/GenBank/DDBJ whole genome shotgun (WGS) entry which is preliminary data.</text>
</comment>
<dbReference type="InterPro" id="IPR000847">
    <property type="entry name" value="LysR_HTH_N"/>
</dbReference>
<dbReference type="EMBL" id="PEKC01000004">
    <property type="protein sequence ID" value="PII37287.1"/>
    <property type="molecule type" value="Genomic_DNA"/>
</dbReference>
<dbReference type="Gene3D" id="3.40.190.10">
    <property type="entry name" value="Periplasmic binding protein-like II"/>
    <property type="match status" value="2"/>
</dbReference>
<keyword evidence="4" id="KW-0804">Transcription</keyword>
<dbReference type="Gene3D" id="1.10.10.10">
    <property type="entry name" value="Winged helix-like DNA-binding domain superfamily/Winged helix DNA-binding domain"/>
    <property type="match status" value="1"/>
</dbReference>
<dbReference type="GO" id="GO:0032993">
    <property type="term" value="C:protein-DNA complex"/>
    <property type="evidence" value="ECO:0007669"/>
    <property type="project" value="TreeGrafter"/>
</dbReference>
<dbReference type="FunFam" id="1.10.10.10:FF:000001">
    <property type="entry name" value="LysR family transcriptional regulator"/>
    <property type="match status" value="1"/>
</dbReference>
<dbReference type="PANTHER" id="PTHR30346">
    <property type="entry name" value="TRANSCRIPTIONAL DUAL REGULATOR HCAR-RELATED"/>
    <property type="match status" value="1"/>
</dbReference>
<keyword evidence="2" id="KW-0805">Transcription regulation</keyword>
<dbReference type="Pfam" id="PF03466">
    <property type="entry name" value="LysR_substrate"/>
    <property type="match status" value="1"/>
</dbReference>
<evidence type="ECO:0000256" key="1">
    <source>
        <dbReference type="ARBA" id="ARBA00009437"/>
    </source>
</evidence>
<comment type="similarity">
    <text evidence="1">Belongs to the LysR transcriptional regulatory family.</text>
</comment>
<accession>A0A2G7TDY9</accession>
<dbReference type="AlphaFoldDB" id="A0A2G7TDY9"/>
<evidence type="ECO:0000256" key="3">
    <source>
        <dbReference type="ARBA" id="ARBA00023125"/>
    </source>
</evidence>
<protein>
    <submittedName>
        <fullName evidence="6">LysR family transcriptional regulator</fullName>
    </submittedName>
</protein>
<evidence type="ECO:0000259" key="5">
    <source>
        <dbReference type="PROSITE" id="PS50931"/>
    </source>
</evidence>
<name>A0A2G7TDY9_9FLAO</name>
<dbReference type="InterPro" id="IPR036390">
    <property type="entry name" value="WH_DNA-bd_sf"/>
</dbReference>
<keyword evidence="3" id="KW-0238">DNA-binding</keyword>
<dbReference type="Pfam" id="PF00126">
    <property type="entry name" value="HTH_1"/>
    <property type="match status" value="1"/>
</dbReference>
<dbReference type="InterPro" id="IPR005119">
    <property type="entry name" value="LysR_subst-bd"/>
</dbReference>
<evidence type="ECO:0000256" key="2">
    <source>
        <dbReference type="ARBA" id="ARBA00023015"/>
    </source>
</evidence>
<evidence type="ECO:0000256" key="4">
    <source>
        <dbReference type="ARBA" id="ARBA00023163"/>
    </source>
</evidence>
<dbReference type="GO" id="GO:0003700">
    <property type="term" value="F:DNA-binding transcription factor activity"/>
    <property type="evidence" value="ECO:0007669"/>
    <property type="project" value="InterPro"/>
</dbReference>
<proteinExistence type="inferred from homology"/>
<dbReference type="SUPFAM" id="SSF53850">
    <property type="entry name" value="Periplasmic binding protein-like II"/>
    <property type="match status" value="1"/>
</dbReference>
<feature type="domain" description="HTH lysR-type" evidence="5">
    <location>
        <begin position="3"/>
        <end position="60"/>
    </location>
</feature>
<dbReference type="PANTHER" id="PTHR30346:SF0">
    <property type="entry name" value="HCA OPERON TRANSCRIPTIONAL ACTIVATOR HCAR"/>
    <property type="match status" value="1"/>
</dbReference>
<dbReference type="CDD" id="cd08412">
    <property type="entry name" value="PBP2_PAO1_like"/>
    <property type="match status" value="1"/>
</dbReference>
<evidence type="ECO:0000313" key="6">
    <source>
        <dbReference type="EMBL" id="PII37287.1"/>
    </source>
</evidence>
<sequence>MSLTLRQLKYFTAVAEVGRISHAALQLNISQSAVTTAVRELEEMLGQQLFERQPHGVELTRAGRRFLSHAYAVLSAADEAIRMPHEGVNVEGTLTIAATYTVLGYFLPHHLQRFEQLHPQIKVKVHEVVREAIEEGLITQQYDMGVLLTSNVVLRELSLETFFGSQRRLWVPAKHALLEKAEVTLADVAAEPYILLTVDEAAGTAMKYWSKTPYQPQIRLRTSSVEAVRSTVANGLGVTVLSDMVYRPWSLEGKRIETISLRDAVPTMNIGLGWKQGIEFSPAMTAFRDYFRQLFLEPVVHQGRRRPGG</sequence>
<gene>
    <name evidence="6" type="ORF">CTI11_01850</name>
</gene>
<reference evidence="6" key="1">
    <citation type="submission" date="2017-10" db="EMBL/GenBank/DDBJ databases">
        <title>Chryseobacterium sp. B5 is a hydrocarbonoclastic and plant growth promoting bacterium.</title>
        <authorList>
            <person name="Thijs S."/>
            <person name="Gkorezis P."/>
            <person name="Van Hamme J."/>
        </authorList>
    </citation>
    <scope>NUCLEOTIDE SEQUENCE</scope>
    <source>
        <strain evidence="6">B5</strain>
    </source>
</reference>
<dbReference type="PROSITE" id="PS50931">
    <property type="entry name" value="HTH_LYSR"/>
    <property type="match status" value="1"/>
</dbReference>
<organism evidence="6">
    <name type="scientific">Chryseobacterium sp. B5</name>
    <dbReference type="NCBI Taxonomy" id="2050562"/>
    <lineage>
        <taxon>Bacteria</taxon>
        <taxon>Pseudomonadati</taxon>
        <taxon>Bacteroidota</taxon>
        <taxon>Flavobacteriia</taxon>
        <taxon>Flavobacteriales</taxon>
        <taxon>Weeksellaceae</taxon>
        <taxon>Chryseobacterium group</taxon>
        <taxon>Chryseobacterium</taxon>
    </lineage>
</organism>
<dbReference type="PRINTS" id="PR00039">
    <property type="entry name" value="HTHLYSR"/>
</dbReference>
<dbReference type="InterPro" id="IPR036388">
    <property type="entry name" value="WH-like_DNA-bd_sf"/>
</dbReference>